<evidence type="ECO:0000259" key="15">
    <source>
        <dbReference type="Pfam" id="PF09924"/>
    </source>
</evidence>
<dbReference type="InterPro" id="IPR024320">
    <property type="entry name" value="LPG_synthase_C"/>
</dbReference>
<evidence type="ECO:0000256" key="7">
    <source>
        <dbReference type="ARBA" id="ARBA00022692"/>
    </source>
</evidence>
<comment type="catalytic activity">
    <reaction evidence="13">
        <text>L-lysyl-tRNA(Lys) + a 1,2-diacyl-sn-glycero-3-phospho-(1'-sn-glycerol) = a 1,2-diacyl-sn-glycero-3-phospho-1'-(3'-O-L-lysyl)-sn-glycerol + tRNA(Lys)</text>
        <dbReference type="Rhea" id="RHEA:10668"/>
        <dbReference type="Rhea" id="RHEA-COMP:9696"/>
        <dbReference type="Rhea" id="RHEA-COMP:9697"/>
        <dbReference type="ChEBI" id="CHEBI:64716"/>
        <dbReference type="ChEBI" id="CHEBI:75792"/>
        <dbReference type="ChEBI" id="CHEBI:78442"/>
        <dbReference type="ChEBI" id="CHEBI:78529"/>
        <dbReference type="EC" id="2.3.2.3"/>
    </reaction>
</comment>
<dbReference type="EMBL" id="LFNG01000002">
    <property type="protein sequence ID" value="KMQ72487.1"/>
    <property type="molecule type" value="Genomic_DNA"/>
</dbReference>
<dbReference type="Pfam" id="PF03706">
    <property type="entry name" value="LPG_synthase_TM"/>
    <property type="match status" value="1"/>
</dbReference>
<dbReference type="PANTHER" id="PTHR34697:SF2">
    <property type="entry name" value="PHOSPHATIDYLGLYCEROL LYSYLTRANSFERASE"/>
    <property type="match status" value="1"/>
</dbReference>
<evidence type="ECO:0000256" key="11">
    <source>
        <dbReference type="ARBA" id="ARBA00023251"/>
    </source>
</evidence>
<dbReference type="GO" id="GO:0006629">
    <property type="term" value="P:lipid metabolic process"/>
    <property type="evidence" value="ECO:0007669"/>
    <property type="project" value="UniProtKB-KW"/>
</dbReference>
<dbReference type="STRING" id="1304281.ACM44_01740"/>
<keyword evidence="9" id="KW-0443">Lipid metabolism</keyword>
<dbReference type="InterPro" id="IPR022791">
    <property type="entry name" value="L-PG_synthase/AglD"/>
</dbReference>
<dbReference type="GO" id="GO:0046677">
    <property type="term" value="P:response to antibiotic"/>
    <property type="evidence" value="ECO:0007669"/>
    <property type="project" value="UniProtKB-KW"/>
</dbReference>
<gene>
    <name evidence="16" type="ORF">ACM44_01740</name>
</gene>
<evidence type="ECO:0000256" key="10">
    <source>
        <dbReference type="ARBA" id="ARBA00023136"/>
    </source>
</evidence>
<feature type="transmembrane region" description="Helical" evidence="14">
    <location>
        <begin position="135"/>
        <end position="159"/>
    </location>
</feature>
<accession>A0A0J7J2I8</accession>
<dbReference type="RefSeq" id="WP_048498397.1">
    <property type="nucleotide sequence ID" value="NZ_LFNG01000002.1"/>
</dbReference>
<organism evidence="16 17">
    <name type="scientific">Chryseobacterium koreense CCUG 49689</name>
    <dbReference type="NCBI Taxonomy" id="1304281"/>
    <lineage>
        <taxon>Bacteria</taxon>
        <taxon>Pseudomonadati</taxon>
        <taxon>Bacteroidota</taxon>
        <taxon>Flavobacteriia</taxon>
        <taxon>Flavobacteriales</taxon>
        <taxon>Weeksellaceae</taxon>
        <taxon>Chryseobacterium group</taxon>
        <taxon>Chryseobacterium</taxon>
    </lineage>
</organism>
<dbReference type="InterPro" id="IPR016181">
    <property type="entry name" value="Acyl_CoA_acyltransferase"/>
</dbReference>
<feature type="transmembrane region" description="Helical" evidence="14">
    <location>
        <begin position="54"/>
        <end position="77"/>
    </location>
</feature>
<feature type="transmembrane region" description="Helical" evidence="14">
    <location>
        <begin position="220"/>
        <end position="245"/>
    </location>
</feature>
<feature type="transmembrane region" description="Helical" evidence="14">
    <location>
        <begin position="251"/>
        <end position="267"/>
    </location>
</feature>
<comment type="similarity">
    <text evidence="2">Belongs to the LPG synthase family.</text>
</comment>
<feature type="domain" description="Phosphatidylglycerol lysyltransferase C-terminal" evidence="15">
    <location>
        <begin position="559"/>
        <end position="843"/>
    </location>
</feature>
<evidence type="ECO:0000256" key="9">
    <source>
        <dbReference type="ARBA" id="ARBA00023098"/>
    </source>
</evidence>
<feature type="transmembrane region" description="Helical" evidence="14">
    <location>
        <begin position="513"/>
        <end position="533"/>
    </location>
</feature>
<feature type="transmembrane region" description="Helical" evidence="14">
    <location>
        <begin position="16"/>
        <end position="34"/>
    </location>
</feature>
<proteinExistence type="inferred from homology"/>
<keyword evidence="5" id="KW-1003">Cell membrane</keyword>
<feature type="transmembrane region" description="Helical" evidence="14">
    <location>
        <begin position="368"/>
        <end position="389"/>
    </location>
</feature>
<evidence type="ECO:0000256" key="5">
    <source>
        <dbReference type="ARBA" id="ARBA00022475"/>
    </source>
</evidence>
<dbReference type="PANTHER" id="PTHR34697">
    <property type="entry name" value="PHOSPHATIDYLGLYCEROL LYSYLTRANSFERASE"/>
    <property type="match status" value="1"/>
</dbReference>
<name>A0A0J7J2I8_9FLAO</name>
<comment type="subcellular location">
    <subcellularLocation>
        <location evidence="1">Cell membrane</location>
        <topology evidence="1">Multi-pass membrane protein</topology>
    </subcellularLocation>
</comment>
<sequence length="865" mass="98719">MDKPKNSTIKTIISKIRWKEILAVLILFLAFVFFRSERKEMASIIPQLKQADSLWIFIGILLTFLYVVLQALMYVASFSTVGTKLSLIDGIELFLKRNFLSVFLPAGGISSLAFTPKPIQRKIPNKQNIHKASAIYGFIGILTVFLVGIPVVAYAAVINKNFGESWFWLIVVGIFVALVFWLVNSLRTKGILYQLTEKYYPKKIDDIDEVFGSEINSRSFYLTIFISVLIEFCGIFHLLIAMYAFGAEGSFSAAAVGYTISVLLMLVSPFLRGLGAVEFSLIYILANFGFSHSQGLGITLLYRVFEFWLPLVLGVFAFLWHGRKVIARILPAIAIFLLGLINIISVITPPLKERLHFSQLYFSEGILHFSKILTLIAGILLIVTSAYLIRGLKRGWYFALILAIISLAGNLLKALDYEEALVAFIIILILVFTRREYVLKSSGKVFRTGFSWILGVLAALVLFNFLSFYFIDKRHFGIDFTWNEALYYTFQNFLLFKENDLLPKTGFARDFEYLNYFLGISFWILLIFSVFNVRKITGSMEDSEDFEQAENLVNIYGTSPLDFFKISKDKQLFFSENEDGFISYRIANNYAVVLEEPVCAPSDKISMIKEFEDYSKKIGAKPIYYRIDEGSLFLFNGLKKQKLFVGQEAIMHVEEFKLEGKERKSLRNGLSSLNKKGYQTEIRTAPHSEELLNQIQKISDEWLNEFNKSEMVFSQGMFNRAEIVNQDLILLKNDNDEIEAFLNIIPDFAPDECTYDLIRRTSQAPNGSMDAMIVKLVEYAKSKDFKYINLGLTPLGGDKTADNTAEEILKFVYNRIGSFKHYQSLRDFKEKYADSWENKYLVYGSDFDLVGIPAALNKVMKPVSS</sequence>
<evidence type="ECO:0000256" key="8">
    <source>
        <dbReference type="ARBA" id="ARBA00022989"/>
    </source>
</evidence>
<keyword evidence="6" id="KW-0808">Transferase</keyword>
<evidence type="ECO:0000256" key="1">
    <source>
        <dbReference type="ARBA" id="ARBA00004651"/>
    </source>
</evidence>
<evidence type="ECO:0000313" key="16">
    <source>
        <dbReference type="EMBL" id="KMQ72487.1"/>
    </source>
</evidence>
<keyword evidence="17" id="KW-1185">Reference proteome</keyword>
<dbReference type="GO" id="GO:0005886">
    <property type="term" value="C:plasma membrane"/>
    <property type="evidence" value="ECO:0007669"/>
    <property type="project" value="UniProtKB-SubCell"/>
</dbReference>
<comment type="caution">
    <text evidence="16">The sequence shown here is derived from an EMBL/GenBank/DDBJ whole genome shotgun (WGS) entry which is preliminary data.</text>
</comment>
<keyword evidence="11" id="KW-0046">Antibiotic resistance</keyword>
<evidence type="ECO:0000256" key="3">
    <source>
        <dbReference type="ARBA" id="ARBA00012014"/>
    </source>
</evidence>
<evidence type="ECO:0000313" key="17">
    <source>
        <dbReference type="Proteomes" id="UP000035900"/>
    </source>
</evidence>
<dbReference type="AlphaFoldDB" id="A0A0J7J2I8"/>
<reference evidence="16 17" key="1">
    <citation type="journal article" date="2004" name="Int. J. Syst. Evol. Microbiol.">
        <title>Kaistella koreensis gen. nov., sp. nov., a novel member of the Chryseobacterium-Bergeyella-Riemerella branch.</title>
        <authorList>
            <person name="Kim M.K."/>
            <person name="Im W.T."/>
            <person name="Shin Y.K."/>
            <person name="Lim J.H."/>
            <person name="Kim S.H."/>
            <person name="Lee B.C."/>
            <person name="Park M.Y."/>
            <person name="Lee K.Y."/>
            <person name="Lee S.T."/>
        </authorList>
    </citation>
    <scope>NUCLEOTIDE SEQUENCE [LARGE SCALE GENOMIC DNA]</scope>
    <source>
        <strain evidence="16 17">CCUG 49689</strain>
    </source>
</reference>
<keyword evidence="10 14" id="KW-0472">Membrane</keyword>
<dbReference type="InterPro" id="IPR051211">
    <property type="entry name" value="PG_lysyltransferase"/>
</dbReference>
<dbReference type="EC" id="2.3.2.3" evidence="3"/>
<feature type="transmembrane region" description="Helical" evidence="14">
    <location>
        <begin position="97"/>
        <end position="114"/>
    </location>
</feature>
<feature type="transmembrane region" description="Helical" evidence="14">
    <location>
        <begin position="396"/>
        <end position="414"/>
    </location>
</feature>
<dbReference type="PATRIC" id="fig|1304281.5.peg.372"/>
<dbReference type="OrthoDB" id="145485at2"/>
<feature type="transmembrane region" description="Helical" evidence="14">
    <location>
        <begin position="165"/>
        <end position="183"/>
    </location>
</feature>
<keyword evidence="8 14" id="KW-1133">Transmembrane helix</keyword>
<feature type="transmembrane region" description="Helical" evidence="14">
    <location>
        <begin position="449"/>
        <end position="471"/>
    </location>
</feature>
<dbReference type="Pfam" id="PF09924">
    <property type="entry name" value="LPG_synthase_C"/>
    <property type="match status" value="1"/>
</dbReference>
<evidence type="ECO:0000256" key="14">
    <source>
        <dbReference type="SAM" id="Phobius"/>
    </source>
</evidence>
<evidence type="ECO:0000256" key="6">
    <source>
        <dbReference type="ARBA" id="ARBA00022679"/>
    </source>
</evidence>
<evidence type="ECO:0000256" key="4">
    <source>
        <dbReference type="ARBA" id="ARBA00021546"/>
    </source>
</evidence>
<evidence type="ECO:0000256" key="2">
    <source>
        <dbReference type="ARBA" id="ARBA00008627"/>
    </source>
</evidence>
<protein>
    <recommendedName>
        <fullName evidence="4">Phosphatidylglycerol lysyltransferase</fullName>
        <ecNumber evidence="3">2.3.2.3</ecNumber>
    </recommendedName>
    <alternativeName>
        <fullName evidence="12">Lysylphosphatidylglycerol synthase</fullName>
    </alternativeName>
</protein>
<dbReference type="SUPFAM" id="SSF55729">
    <property type="entry name" value="Acyl-CoA N-acyltransferases (Nat)"/>
    <property type="match status" value="1"/>
</dbReference>
<evidence type="ECO:0000256" key="12">
    <source>
        <dbReference type="ARBA" id="ARBA00031899"/>
    </source>
</evidence>
<dbReference type="GO" id="GO:0050071">
    <property type="term" value="F:phosphatidylglycerol lysyltransferase activity"/>
    <property type="evidence" value="ECO:0007669"/>
    <property type="project" value="UniProtKB-EC"/>
</dbReference>
<feature type="transmembrane region" description="Helical" evidence="14">
    <location>
        <begin position="300"/>
        <end position="320"/>
    </location>
</feature>
<dbReference type="GO" id="GO:0055091">
    <property type="term" value="P:phospholipid homeostasis"/>
    <property type="evidence" value="ECO:0007669"/>
    <property type="project" value="TreeGrafter"/>
</dbReference>
<feature type="transmembrane region" description="Helical" evidence="14">
    <location>
        <begin position="420"/>
        <end position="437"/>
    </location>
</feature>
<dbReference type="Proteomes" id="UP000035900">
    <property type="component" value="Unassembled WGS sequence"/>
</dbReference>
<evidence type="ECO:0000256" key="13">
    <source>
        <dbReference type="ARBA" id="ARBA00047540"/>
    </source>
</evidence>
<keyword evidence="7 14" id="KW-0812">Transmembrane</keyword>
<feature type="transmembrane region" description="Helical" evidence="14">
    <location>
        <begin position="329"/>
        <end position="348"/>
    </location>
</feature>